<evidence type="ECO:0000256" key="6">
    <source>
        <dbReference type="ARBA" id="ARBA00023004"/>
    </source>
</evidence>
<dbReference type="AlphaFoldDB" id="A0A8T7M3C2"/>
<evidence type="ECO:0000256" key="3">
    <source>
        <dbReference type="ARBA" id="ARBA00010870"/>
    </source>
</evidence>
<dbReference type="GO" id="GO:0046872">
    <property type="term" value="F:metal ion binding"/>
    <property type="evidence" value="ECO:0007669"/>
    <property type="project" value="UniProtKB-KW"/>
</dbReference>
<dbReference type="RefSeq" id="WP_341467632.1">
    <property type="nucleotide sequence ID" value="NZ_CP128399.1"/>
</dbReference>
<comment type="similarity">
    <text evidence="3">Belongs to the FrhG family.</text>
</comment>
<dbReference type="InterPro" id="IPR017900">
    <property type="entry name" value="4Fe4S_Fe_S_CS"/>
</dbReference>
<evidence type="ECO:0000256" key="4">
    <source>
        <dbReference type="ARBA" id="ARBA00022485"/>
    </source>
</evidence>
<dbReference type="SUPFAM" id="SSF56770">
    <property type="entry name" value="HydA/Nqo6-like"/>
    <property type="match status" value="1"/>
</dbReference>
<dbReference type="Pfam" id="PF01058">
    <property type="entry name" value="Oxidored_q6"/>
    <property type="match status" value="1"/>
</dbReference>
<evidence type="ECO:0000256" key="7">
    <source>
        <dbReference type="ARBA" id="ARBA00023014"/>
    </source>
</evidence>
<proteinExistence type="inferred from homology"/>
<dbReference type="PROSITE" id="PS51379">
    <property type="entry name" value="4FE4S_FER_2"/>
    <property type="match status" value="2"/>
</dbReference>
<evidence type="ECO:0000313" key="12">
    <source>
        <dbReference type="Proteomes" id="UP000521676"/>
    </source>
</evidence>
<keyword evidence="6" id="KW-0408">Iron</keyword>
<reference evidence="11" key="2">
    <citation type="journal article" date="2024" name="Nature">
        <title>Anoxygenic phototroph of the Chloroflexota uses a type I reaction centre.</title>
        <authorList>
            <person name="Tsuji J.M."/>
            <person name="Shaw N.A."/>
            <person name="Nagashima S."/>
            <person name="Venkiteswaran J.J."/>
            <person name="Schiff S.L."/>
            <person name="Watanabe T."/>
            <person name="Fukui M."/>
            <person name="Hanada S."/>
            <person name="Tank M."/>
            <person name="Neufeld J.D."/>
        </authorList>
    </citation>
    <scope>NUCLEOTIDE SEQUENCE</scope>
    <source>
        <strain evidence="11">L227-S17</strain>
    </source>
</reference>
<organism evidence="10 12">
    <name type="scientific">Candidatus Chlorohelix allophototropha</name>
    <dbReference type="NCBI Taxonomy" id="3003348"/>
    <lineage>
        <taxon>Bacteria</taxon>
        <taxon>Bacillati</taxon>
        <taxon>Chloroflexota</taxon>
        <taxon>Chloroflexia</taxon>
        <taxon>Candidatus Chloroheliales</taxon>
        <taxon>Candidatus Chloroheliaceae</taxon>
        <taxon>Candidatus Chlorohelix</taxon>
    </lineage>
</organism>
<dbReference type="PROSITE" id="PS00198">
    <property type="entry name" value="4FE4S_FER_1"/>
    <property type="match status" value="1"/>
</dbReference>
<dbReference type="EMBL" id="JACATZ010000001">
    <property type="protein sequence ID" value="NWJ46376.1"/>
    <property type="molecule type" value="Genomic_DNA"/>
</dbReference>
<dbReference type="EC" id="1.6.5.11" evidence="10"/>
<keyword evidence="5" id="KW-0479">Metal-binding</keyword>
<dbReference type="InterPro" id="IPR006137">
    <property type="entry name" value="NADH_UbQ_OxRdtase-like_20kDa"/>
</dbReference>
<evidence type="ECO:0000313" key="11">
    <source>
        <dbReference type="EMBL" id="WJW65747.1"/>
    </source>
</evidence>
<feature type="region of interest" description="Disordered" evidence="8">
    <location>
        <begin position="115"/>
        <end position="135"/>
    </location>
</feature>
<dbReference type="EC" id="1.6.5.9" evidence="11"/>
<dbReference type="PANTHER" id="PTHR42989">
    <property type="entry name" value="HYDROGENASE-4 COMPONENT I"/>
    <property type="match status" value="1"/>
</dbReference>
<sequence>MFIKLGETILSRVATVNYPKEKQVSPENLRGRPDINLQSCTGEGNCSLVCPSRAISLEPWRVDLGKCIFCGLCAESCPSNAIRMTGDFELASHQRSALVVAQDGIPVEAAITEKTIQQPGGAAPTTQTNASGRPPLPMSLISPSGDLEVMSQELKNRITRHLQRSLHIRHLDCGSCNGCDWELNALLNPVHDIQRLGFDFVASPRHADVLLVTGVMNRNLTTAALRTYRAMPEPRLVVAVGACGCSGGIFSSNYAGGGGINTVLPVDVYIPGCPPRPQALIYGLLLAVGRIAEREQ</sequence>
<keyword evidence="13" id="KW-1185">Reference proteome</keyword>
<dbReference type="GO" id="GO:0050136">
    <property type="term" value="F:NADH dehydrogenase (quinone) (non-electrogenic) activity"/>
    <property type="evidence" value="ECO:0007669"/>
    <property type="project" value="UniProtKB-EC"/>
</dbReference>
<evidence type="ECO:0000259" key="9">
    <source>
        <dbReference type="PROSITE" id="PS51379"/>
    </source>
</evidence>
<feature type="domain" description="4Fe-4S ferredoxin-type" evidence="9">
    <location>
        <begin position="31"/>
        <end position="57"/>
    </location>
</feature>
<keyword evidence="10" id="KW-0560">Oxidoreductase</keyword>
<accession>A0A8T7M3C2</accession>
<dbReference type="InterPro" id="IPR052375">
    <property type="entry name" value="Complex_I_20kDa-like"/>
</dbReference>
<dbReference type="Proteomes" id="UP001431572">
    <property type="component" value="Chromosome 1"/>
</dbReference>
<comment type="cofactor">
    <cofactor evidence="1">
        <name>[4Fe-4S] cluster</name>
        <dbReference type="ChEBI" id="CHEBI:49883"/>
    </cofactor>
</comment>
<dbReference type="Pfam" id="PF00037">
    <property type="entry name" value="Fer4"/>
    <property type="match status" value="1"/>
</dbReference>
<evidence type="ECO:0000313" key="10">
    <source>
        <dbReference type="EMBL" id="NWJ46376.1"/>
    </source>
</evidence>
<dbReference type="SUPFAM" id="SSF54862">
    <property type="entry name" value="4Fe-4S ferredoxins"/>
    <property type="match status" value="1"/>
</dbReference>
<dbReference type="Gene3D" id="3.40.50.12280">
    <property type="match status" value="1"/>
</dbReference>
<feature type="domain" description="4Fe-4S ferredoxin-type" evidence="9">
    <location>
        <begin position="58"/>
        <end position="87"/>
    </location>
</feature>
<dbReference type="Gene3D" id="3.30.70.3270">
    <property type="match status" value="1"/>
</dbReference>
<keyword evidence="4" id="KW-0004">4Fe-4S</keyword>
<protein>
    <submittedName>
        <fullName evidence="10">NADH-quinone oxidoreductase subunit NuoB</fullName>
        <ecNumber evidence="10">1.6.5.11</ecNumber>
        <ecNumber evidence="11">1.6.5.9</ecNumber>
    </submittedName>
</protein>
<dbReference type="PANTHER" id="PTHR42989:SF1">
    <property type="entry name" value="FORMATE HYDROGENLYASE SUBUNIT 7-RELATED"/>
    <property type="match status" value="1"/>
</dbReference>
<name>A0A8T7M3C2_9CHLR</name>
<evidence type="ECO:0000256" key="8">
    <source>
        <dbReference type="SAM" id="MobiDB-lite"/>
    </source>
</evidence>
<evidence type="ECO:0000256" key="1">
    <source>
        <dbReference type="ARBA" id="ARBA00001966"/>
    </source>
</evidence>
<dbReference type="GO" id="GO:0051539">
    <property type="term" value="F:4 iron, 4 sulfur cluster binding"/>
    <property type="evidence" value="ECO:0007669"/>
    <property type="project" value="UniProtKB-KW"/>
</dbReference>
<reference evidence="10 12" key="1">
    <citation type="submission" date="2020-06" db="EMBL/GenBank/DDBJ databases">
        <title>Anoxygenic phototrophic Chloroflexota member uses a Type I reaction center.</title>
        <authorList>
            <person name="Tsuji J.M."/>
            <person name="Shaw N.A."/>
            <person name="Nagashima S."/>
            <person name="Venkiteswaran J."/>
            <person name="Schiff S.L."/>
            <person name="Hanada S."/>
            <person name="Tank M."/>
            <person name="Neufeld J.D."/>
        </authorList>
    </citation>
    <scope>NUCLEOTIDE SEQUENCE [LARGE SCALE GENOMIC DNA]</scope>
    <source>
        <strain evidence="10">L227-S17</strain>
    </source>
</reference>
<feature type="compositionally biased region" description="Polar residues" evidence="8">
    <location>
        <begin position="115"/>
        <end position="131"/>
    </location>
</feature>
<dbReference type="NCBIfam" id="NF005012">
    <property type="entry name" value="PRK06411.1"/>
    <property type="match status" value="1"/>
</dbReference>
<dbReference type="EMBL" id="CP128399">
    <property type="protein sequence ID" value="WJW65747.1"/>
    <property type="molecule type" value="Genomic_DNA"/>
</dbReference>
<dbReference type="InterPro" id="IPR017896">
    <property type="entry name" value="4Fe4S_Fe-S-bd"/>
</dbReference>
<evidence type="ECO:0000313" key="13">
    <source>
        <dbReference type="Proteomes" id="UP001431572"/>
    </source>
</evidence>
<evidence type="ECO:0000256" key="5">
    <source>
        <dbReference type="ARBA" id="ARBA00022723"/>
    </source>
</evidence>
<comment type="similarity">
    <text evidence="2">Belongs to the complex I 20 kDa subunit family.</text>
</comment>
<keyword evidence="7" id="KW-0411">Iron-sulfur</keyword>
<dbReference type="Proteomes" id="UP000521676">
    <property type="component" value="Unassembled WGS sequence"/>
</dbReference>
<evidence type="ECO:0000256" key="2">
    <source>
        <dbReference type="ARBA" id="ARBA00009173"/>
    </source>
</evidence>
<gene>
    <name evidence="10" type="primary">nuoB</name>
    <name evidence="10" type="ORF">HXX08_10905</name>
    <name evidence="11" type="ORF">OZ401_001525</name>
</gene>